<protein>
    <recommendedName>
        <fullName evidence="3">Major facilitator superfamily (MFS) profile domain-containing protein</fullName>
    </recommendedName>
</protein>
<comment type="caution">
    <text evidence="4">The sequence shown here is derived from an EMBL/GenBank/DDBJ whole genome shotgun (WGS) entry which is preliminary data.</text>
</comment>
<feature type="transmembrane region" description="Helical" evidence="2">
    <location>
        <begin position="86"/>
        <end position="107"/>
    </location>
</feature>
<dbReference type="Pfam" id="PF07690">
    <property type="entry name" value="MFS_1"/>
    <property type="match status" value="1"/>
</dbReference>
<feature type="transmembrane region" description="Helical" evidence="2">
    <location>
        <begin position="374"/>
        <end position="396"/>
    </location>
</feature>
<feature type="transmembrane region" description="Helical" evidence="2">
    <location>
        <begin position="248"/>
        <end position="268"/>
    </location>
</feature>
<dbReference type="GO" id="GO:0016020">
    <property type="term" value="C:membrane"/>
    <property type="evidence" value="ECO:0007669"/>
    <property type="project" value="UniProtKB-SubCell"/>
</dbReference>
<feature type="transmembrane region" description="Helical" evidence="2">
    <location>
        <begin position="114"/>
        <end position="136"/>
    </location>
</feature>
<dbReference type="EMBL" id="CANHGI010000005">
    <property type="protein sequence ID" value="CAI5450945.1"/>
    <property type="molecule type" value="Genomic_DNA"/>
</dbReference>
<organism evidence="4 5">
    <name type="scientific">Caenorhabditis angaria</name>
    <dbReference type="NCBI Taxonomy" id="860376"/>
    <lineage>
        <taxon>Eukaryota</taxon>
        <taxon>Metazoa</taxon>
        <taxon>Ecdysozoa</taxon>
        <taxon>Nematoda</taxon>
        <taxon>Chromadorea</taxon>
        <taxon>Rhabditida</taxon>
        <taxon>Rhabditina</taxon>
        <taxon>Rhabditomorpha</taxon>
        <taxon>Rhabditoidea</taxon>
        <taxon>Rhabditidae</taxon>
        <taxon>Peloderinae</taxon>
        <taxon>Caenorhabditis</taxon>
    </lineage>
</organism>
<accession>A0A9P1ITG8</accession>
<keyword evidence="2" id="KW-0472">Membrane</keyword>
<feature type="transmembrane region" description="Helical" evidence="2">
    <location>
        <begin position="204"/>
        <end position="228"/>
    </location>
</feature>
<evidence type="ECO:0000256" key="2">
    <source>
        <dbReference type="SAM" id="Phobius"/>
    </source>
</evidence>
<dbReference type="PANTHER" id="PTHR45757">
    <property type="entry name" value="PROTEIN CBG23364-RELATED"/>
    <property type="match status" value="1"/>
</dbReference>
<gene>
    <name evidence="4" type="ORF">CAMP_LOCUS13582</name>
</gene>
<evidence type="ECO:0000259" key="3">
    <source>
        <dbReference type="PROSITE" id="PS50850"/>
    </source>
</evidence>
<dbReference type="SUPFAM" id="SSF103473">
    <property type="entry name" value="MFS general substrate transporter"/>
    <property type="match status" value="1"/>
</dbReference>
<name>A0A9P1ITG8_9PELO</name>
<feature type="transmembrane region" description="Helical" evidence="2">
    <location>
        <begin position="54"/>
        <end position="74"/>
    </location>
</feature>
<dbReference type="InterPro" id="IPR020846">
    <property type="entry name" value="MFS_dom"/>
</dbReference>
<dbReference type="PANTHER" id="PTHR45757:SF22">
    <property type="entry name" value="MAJOR FACILITATOR SUPERFAMILY (MFS) PROFILE DOMAIN-CONTAINING PROTEIN"/>
    <property type="match status" value="1"/>
</dbReference>
<comment type="subcellular location">
    <subcellularLocation>
        <location evidence="1">Membrane</location>
        <topology evidence="1">Multi-pass membrane protein</topology>
    </subcellularLocation>
</comment>
<feature type="transmembrane region" description="Helical" evidence="2">
    <location>
        <begin position="307"/>
        <end position="329"/>
    </location>
</feature>
<dbReference type="InterPro" id="IPR036259">
    <property type="entry name" value="MFS_trans_sf"/>
</dbReference>
<proteinExistence type="predicted"/>
<evidence type="ECO:0000313" key="5">
    <source>
        <dbReference type="Proteomes" id="UP001152747"/>
    </source>
</evidence>
<dbReference type="InterPro" id="IPR011701">
    <property type="entry name" value="MFS"/>
</dbReference>
<dbReference type="GO" id="GO:0022857">
    <property type="term" value="F:transmembrane transporter activity"/>
    <property type="evidence" value="ECO:0007669"/>
    <property type="project" value="InterPro"/>
</dbReference>
<evidence type="ECO:0000313" key="4">
    <source>
        <dbReference type="EMBL" id="CAI5450945.1"/>
    </source>
</evidence>
<feature type="transmembrane region" description="Helical" evidence="2">
    <location>
        <begin position="280"/>
        <end position="301"/>
    </location>
</feature>
<dbReference type="Proteomes" id="UP001152747">
    <property type="component" value="Unassembled WGS sequence"/>
</dbReference>
<feature type="transmembrane region" description="Helical" evidence="2">
    <location>
        <begin position="341"/>
        <end position="362"/>
    </location>
</feature>
<keyword evidence="2" id="KW-1133">Transmembrane helix</keyword>
<keyword evidence="5" id="KW-1185">Reference proteome</keyword>
<feature type="transmembrane region" description="Helical" evidence="2">
    <location>
        <begin position="27"/>
        <end position="47"/>
    </location>
</feature>
<feature type="transmembrane region" description="Helical" evidence="2">
    <location>
        <begin position="148"/>
        <end position="166"/>
    </location>
</feature>
<dbReference type="Gene3D" id="1.20.1250.20">
    <property type="entry name" value="MFS general substrate transporter like domains"/>
    <property type="match status" value="2"/>
</dbReference>
<feature type="domain" description="Major facilitator superfamily (MFS) profile" evidence="3">
    <location>
        <begin position="1"/>
        <end position="400"/>
    </location>
</feature>
<dbReference type="PROSITE" id="PS50850">
    <property type="entry name" value="MFS"/>
    <property type="match status" value="1"/>
</dbReference>
<dbReference type="OrthoDB" id="2985014at2759"/>
<evidence type="ECO:0000256" key="1">
    <source>
        <dbReference type="ARBA" id="ARBA00004141"/>
    </source>
</evidence>
<dbReference type="AlphaFoldDB" id="A0A9P1ITG8"/>
<sequence length="424" mass="46773">MEDSVSETLINGTVVNVYDYTPTEKAAIIWAVAFGTIAGTFPFNYCFVKFGARYTFLAAGLISAVSTSVIPMVALTSFPLLLVVRFVQGVAYSADFAVIGIICVKWAPLDENAIFVSVLTIFSPIATSITDSISGMLCTSSLGWQSAFYLHAFVGVIFFIIWAFVYSDTPTNHRFVNQKECELIQKGKSDAHFETKRTIPYLKLITNPAILCCWFNAFMDLSMSILMITYSPTYFNEVLGFPIEQTGFIISITNFAQIPFKMVSAYISDKVTIVTPLTKMLIFNTISCGIVAVLFGFVGFVPASQKWIAMGLVTAVNCLMSSNCGGYYQCARYVSQQYADVVIAAIQFCKAIALFFVPGLVAVFVHDETSRSQWAMAFCVNSGLLLVATFTSYCLFTDKPAEFTKTNENKNNNDSSENDLELKL</sequence>
<reference evidence="4" key="1">
    <citation type="submission" date="2022-11" db="EMBL/GenBank/DDBJ databases">
        <authorList>
            <person name="Kikuchi T."/>
        </authorList>
    </citation>
    <scope>NUCLEOTIDE SEQUENCE</scope>
    <source>
        <strain evidence="4">PS1010</strain>
    </source>
</reference>
<keyword evidence="2" id="KW-0812">Transmembrane</keyword>